<gene>
    <name evidence="1" type="ORF">SAMN05660648_01497</name>
</gene>
<protein>
    <submittedName>
        <fullName evidence="1">Uncharacterized protein</fullName>
    </submittedName>
</protein>
<accession>A0A1H3XIH2</accession>
<dbReference type="EMBL" id="FNQG01000005">
    <property type="protein sequence ID" value="SDZ98412.1"/>
    <property type="molecule type" value="Genomic_DNA"/>
</dbReference>
<reference evidence="1 2" key="1">
    <citation type="submission" date="2016-10" db="EMBL/GenBank/DDBJ databases">
        <authorList>
            <person name="de Groot N.N."/>
        </authorList>
    </citation>
    <scope>NUCLEOTIDE SEQUENCE [LARGE SCALE GENOMIC DNA]</scope>
    <source>
        <strain evidence="1 2">DSM 2872</strain>
    </source>
</reference>
<name>A0A1H3XIH2_SELRU</name>
<evidence type="ECO:0000313" key="2">
    <source>
        <dbReference type="Proteomes" id="UP000183469"/>
    </source>
</evidence>
<dbReference type="AlphaFoldDB" id="A0A1H3XIH2"/>
<organism evidence="1 2">
    <name type="scientific">Selenomonas ruminantium</name>
    <dbReference type="NCBI Taxonomy" id="971"/>
    <lineage>
        <taxon>Bacteria</taxon>
        <taxon>Bacillati</taxon>
        <taxon>Bacillota</taxon>
        <taxon>Negativicutes</taxon>
        <taxon>Selenomonadales</taxon>
        <taxon>Selenomonadaceae</taxon>
        <taxon>Selenomonas</taxon>
    </lineage>
</organism>
<proteinExistence type="predicted"/>
<dbReference type="Proteomes" id="UP000183469">
    <property type="component" value="Unassembled WGS sequence"/>
</dbReference>
<sequence length="159" mass="18081">MMNMKRKESNIARIIEVRLNSLQMLYISDALGKIAGNWLLSQSWYRLEQDYREELTAGRSVVLTFPAELGALPTDYTGKKPTVPAEWLPVIIRALQECKHYKLAELLTALYEAIAWGYGAELYEFDGIFDLATIGGRERLMARQTVMEKMHGACYIGEA</sequence>
<evidence type="ECO:0000313" key="1">
    <source>
        <dbReference type="EMBL" id="SDZ98412.1"/>
    </source>
</evidence>